<name>A0A3M6PY92_9BURK</name>
<dbReference type="Proteomes" id="UP000267521">
    <property type="component" value="Unassembled WGS sequence"/>
</dbReference>
<evidence type="ECO:0000313" key="3">
    <source>
        <dbReference type="Proteomes" id="UP000267521"/>
    </source>
</evidence>
<feature type="transmembrane region" description="Helical" evidence="1">
    <location>
        <begin position="319"/>
        <end position="345"/>
    </location>
</feature>
<proteinExistence type="predicted"/>
<evidence type="ECO:0000313" key="2">
    <source>
        <dbReference type="EMBL" id="RMW95028.1"/>
    </source>
</evidence>
<comment type="caution">
    <text evidence="2">The sequence shown here is derived from an EMBL/GenBank/DDBJ whole genome shotgun (WGS) entry which is preliminary data.</text>
</comment>
<feature type="transmembrane region" description="Helical" evidence="1">
    <location>
        <begin position="177"/>
        <end position="197"/>
    </location>
</feature>
<keyword evidence="1" id="KW-0472">Membrane</keyword>
<keyword evidence="1" id="KW-0812">Transmembrane</keyword>
<dbReference type="InterPro" id="IPR030802">
    <property type="entry name" value="Permease_MalE"/>
</dbReference>
<dbReference type="AlphaFoldDB" id="A0A3M6PY92"/>
<keyword evidence="1" id="KW-1133">Transmembrane helix</keyword>
<feature type="transmembrane region" description="Helical" evidence="1">
    <location>
        <begin position="135"/>
        <end position="156"/>
    </location>
</feature>
<protein>
    <recommendedName>
        <fullName evidence="4">ABC transporter permease</fullName>
    </recommendedName>
</protein>
<feature type="transmembrane region" description="Helical" evidence="1">
    <location>
        <begin position="217"/>
        <end position="241"/>
    </location>
</feature>
<accession>A0A3M6PY92</accession>
<gene>
    <name evidence="2" type="ORF">EBQ26_11770</name>
</gene>
<organism evidence="2 3">
    <name type="scientific">Allofranklinella schreckenbergeri</name>
    <dbReference type="NCBI Taxonomy" id="1076744"/>
    <lineage>
        <taxon>Bacteria</taxon>
        <taxon>Pseudomonadati</taxon>
        <taxon>Pseudomonadota</taxon>
        <taxon>Betaproteobacteria</taxon>
        <taxon>Burkholderiales</taxon>
        <taxon>Comamonadaceae</taxon>
        <taxon>Allofranklinella</taxon>
    </lineage>
</organism>
<dbReference type="EMBL" id="RDQM01000020">
    <property type="protein sequence ID" value="RMW95028.1"/>
    <property type="molecule type" value="Genomic_DNA"/>
</dbReference>
<feature type="transmembrane region" description="Helical" evidence="1">
    <location>
        <begin position="273"/>
        <end position="299"/>
    </location>
</feature>
<feature type="transmembrane region" description="Helical" evidence="1">
    <location>
        <begin position="357"/>
        <end position="377"/>
    </location>
</feature>
<evidence type="ECO:0008006" key="4">
    <source>
        <dbReference type="Google" id="ProtNLM"/>
    </source>
</evidence>
<evidence type="ECO:0000256" key="1">
    <source>
        <dbReference type="SAM" id="Phobius"/>
    </source>
</evidence>
<reference evidence="2 3" key="1">
    <citation type="submission" date="2018-10" db="EMBL/GenBank/DDBJ databases">
        <title>Comamonadaceae CDC group NO-1 genome sequencing and assembly.</title>
        <authorList>
            <person name="Bernier A.-M."/>
            <person name="Bernard K."/>
        </authorList>
    </citation>
    <scope>NUCLEOTIDE SEQUENCE [LARGE SCALE GENOMIC DNA]</scope>
    <source>
        <strain evidence="2 3">NML970147</strain>
    </source>
</reference>
<dbReference type="GO" id="GO:0043190">
    <property type="term" value="C:ATP-binding cassette (ABC) transporter complex"/>
    <property type="evidence" value="ECO:0007669"/>
    <property type="project" value="InterPro"/>
</dbReference>
<sequence length="380" mass="41500">MGRRGEIAIVKDTGSAYPVSISVGIGNACACGLRACHALFAPRESAKCITRFSTGAESPLVAAGCERVQNFGHAFNVRHVRVLSWRGAPSGCAGFAMETTFRQPQAASTPKPTPITRAQAEPSRPDGVMQALQEWWWLWWNNLYLGSAALVLLCYPSSHRLRMWLVVCCQVYARLRWSLLVYVLITAAVGMVSTQIVRNALFGFGLLQLTPNLLLRVLLVELVPLAAALVVAIKLSIPLGVELAGLRRRRHLQRLEDAGLDAMRAEFLPRLLMGVYAAVALAAFGSAVVMVTIYLGLYGYTTAGLEAFTHIFGRTMTPLFTAIFVAKVLAFGYIAGLIPLTVAFIDPRYGLRRDSELTTLARVLALLILVEVLSLTANYY</sequence>
<dbReference type="Pfam" id="PF02405">
    <property type="entry name" value="MlaE"/>
    <property type="match status" value="1"/>
</dbReference>